<keyword evidence="3" id="KW-1185">Reference proteome</keyword>
<dbReference type="EMBL" id="FNQR01000013">
    <property type="protein sequence ID" value="SEB02871.1"/>
    <property type="molecule type" value="Genomic_DNA"/>
</dbReference>
<proteinExistence type="predicted"/>
<dbReference type="InterPro" id="IPR005646">
    <property type="entry name" value="FapA"/>
</dbReference>
<name>A0A1H4G0L2_9BACI</name>
<dbReference type="InterPro" id="IPR046865">
    <property type="entry name" value="FapA_b_solenoid"/>
</dbReference>
<dbReference type="STRING" id="571932.SAMN05421743_11360"/>
<feature type="coiled-coil region" evidence="1">
    <location>
        <begin position="163"/>
        <end position="190"/>
    </location>
</feature>
<dbReference type="Proteomes" id="UP000198584">
    <property type="component" value="Unassembled WGS sequence"/>
</dbReference>
<evidence type="ECO:0000256" key="1">
    <source>
        <dbReference type="SAM" id="Coils"/>
    </source>
</evidence>
<sequence length="235" mass="25973">MKGLVEGAKLDAGGTITITEGIAGQGKSEITAGMDVRLGYINQSMVEAGGNLFVEKSILHSEVIAKGDIYCQQGHIIGGVLSAGRAIEAKDAGNRMSTITELYLGVNKKVKAREETLQDEHTILEDNIKKLRLIGNHLDNKKHKTGELTPKERVTMLRQKNSLHNYELRRQVLLEELSELKSDIGELKDTRLSINGTLYSNVEIGFGMYHRKIFRPITNVYATLTKGEIVIRSLG</sequence>
<dbReference type="PANTHER" id="PTHR38032">
    <property type="entry name" value="POLYMERASE-RELATED"/>
    <property type="match status" value="1"/>
</dbReference>
<gene>
    <name evidence="2" type="ORF">SAMN05421743_11360</name>
</gene>
<organism evidence="2 3">
    <name type="scientific">Thalassobacillus cyri</name>
    <dbReference type="NCBI Taxonomy" id="571932"/>
    <lineage>
        <taxon>Bacteria</taxon>
        <taxon>Bacillati</taxon>
        <taxon>Bacillota</taxon>
        <taxon>Bacilli</taxon>
        <taxon>Bacillales</taxon>
        <taxon>Bacillaceae</taxon>
        <taxon>Thalassobacillus</taxon>
    </lineage>
</organism>
<dbReference type="PANTHER" id="PTHR38032:SF1">
    <property type="entry name" value="RNA-BINDING PROTEIN KHPB N-TERMINAL DOMAIN-CONTAINING PROTEIN"/>
    <property type="match status" value="1"/>
</dbReference>
<dbReference type="Pfam" id="PF03961">
    <property type="entry name" value="FapA"/>
    <property type="match status" value="1"/>
</dbReference>
<accession>A0A1H4G0L2</accession>
<reference evidence="2 3" key="1">
    <citation type="submission" date="2016-10" db="EMBL/GenBank/DDBJ databases">
        <authorList>
            <person name="de Groot N.N."/>
        </authorList>
    </citation>
    <scope>NUCLEOTIDE SEQUENCE [LARGE SCALE GENOMIC DNA]</scope>
    <source>
        <strain evidence="2 3">CCM7597</strain>
    </source>
</reference>
<evidence type="ECO:0000313" key="3">
    <source>
        <dbReference type="Proteomes" id="UP000198584"/>
    </source>
</evidence>
<dbReference type="OrthoDB" id="9816426at2"/>
<dbReference type="AlphaFoldDB" id="A0A1H4G0L2"/>
<keyword evidence="1" id="KW-0175">Coiled coil</keyword>
<evidence type="ECO:0000313" key="2">
    <source>
        <dbReference type="EMBL" id="SEB02871.1"/>
    </source>
</evidence>
<protein>
    <submittedName>
        <fullName evidence="2">Uncharacterized protein</fullName>
    </submittedName>
</protein>